<protein>
    <submittedName>
        <fullName evidence="3">Uncharacterized protein</fullName>
    </submittedName>
</protein>
<evidence type="ECO:0000313" key="4">
    <source>
        <dbReference type="Proteomes" id="UP001341135"/>
    </source>
</evidence>
<keyword evidence="2" id="KW-0472">Membrane</keyword>
<dbReference type="Proteomes" id="UP001341135">
    <property type="component" value="Chromosome"/>
</dbReference>
<dbReference type="RefSeq" id="WP_338248709.1">
    <property type="nucleotide sequence ID" value="NZ_AP028907.1"/>
</dbReference>
<sequence>MVDAVGDPVHVALAGLAGGTQMAAVLAILGAVEPRGARKGGRGDYALGGPRRVLRPPRPGPRHSPRRDGARREVLHGGVHEAKGEQPPG</sequence>
<evidence type="ECO:0000313" key="3">
    <source>
        <dbReference type="EMBL" id="BES81901.1"/>
    </source>
</evidence>
<name>A0ABN6ZNQ4_9CREN</name>
<reference evidence="3 4" key="1">
    <citation type="submission" date="2023-09" db="EMBL/GenBank/DDBJ databases">
        <title>Pyrofollis japonicus gen. nov. sp. nov., a novel member of the family Pyrodictiaceae isolated from the Iheya North hydrothermal field.</title>
        <authorList>
            <person name="Miyazaki U."/>
            <person name="Sanari M."/>
            <person name="Tame A."/>
            <person name="Kitajima M."/>
            <person name="Okamoto A."/>
            <person name="Sawayama S."/>
            <person name="Miyazaki J."/>
            <person name="Takai K."/>
            <person name="Nakagawa S."/>
        </authorList>
    </citation>
    <scope>NUCLEOTIDE SEQUENCE [LARGE SCALE GENOMIC DNA]</scope>
    <source>
        <strain evidence="3 4">AV2</strain>
    </source>
</reference>
<gene>
    <name evidence="3" type="ORF">PABY_14680</name>
</gene>
<keyword evidence="2" id="KW-0812">Transmembrane</keyword>
<proteinExistence type="predicted"/>
<feature type="transmembrane region" description="Helical" evidence="2">
    <location>
        <begin position="12"/>
        <end position="32"/>
    </location>
</feature>
<keyword evidence="4" id="KW-1185">Reference proteome</keyword>
<organism evidence="3 4">
    <name type="scientific">Pyrodictium abyssi</name>
    <dbReference type="NCBI Taxonomy" id="54256"/>
    <lineage>
        <taxon>Archaea</taxon>
        <taxon>Thermoproteota</taxon>
        <taxon>Thermoprotei</taxon>
        <taxon>Desulfurococcales</taxon>
        <taxon>Pyrodictiaceae</taxon>
        <taxon>Pyrodictium</taxon>
    </lineage>
</organism>
<dbReference type="EMBL" id="AP028907">
    <property type="protein sequence ID" value="BES81901.1"/>
    <property type="molecule type" value="Genomic_DNA"/>
</dbReference>
<accession>A0ABN6ZNQ4</accession>
<feature type="compositionally biased region" description="Basic residues" evidence="1">
    <location>
        <begin position="52"/>
        <end position="65"/>
    </location>
</feature>
<dbReference type="GeneID" id="89289479"/>
<feature type="compositionally biased region" description="Basic and acidic residues" evidence="1">
    <location>
        <begin position="66"/>
        <end position="89"/>
    </location>
</feature>
<evidence type="ECO:0000256" key="2">
    <source>
        <dbReference type="SAM" id="Phobius"/>
    </source>
</evidence>
<keyword evidence="2" id="KW-1133">Transmembrane helix</keyword>
<evidence type="ECO:0000256" key="1">
    <source>
        <dbReference type="SAM" id="MobiDB-lite"/>
    </source>
</evidence>
<feature type="region of interest" description="Disordered" evidence="1">
    <location>
        <begin position="37"/>
        <end position="89"/>
    </location>
</feature>